<feature type="domain" description="HAMP" evidence="18">
    <location>
        <begin position="192"/>
        <end position="243"/>
    </location>
</feature>
<dbReference type="Pfam" id="PF02518">
    <property type="entry name" value="HATPase_c"/>
    <property type="match status" value="1"/>
</dbReference>
<keyword evidence="10" id="KW-0067">ATP-binding</keyword>
<evidence type="ECO:0000256" key="11">
    <source>
        <dbReference type="ARBA" id="ARBA00022989"/>
    </source>
</evidence>
<dbReference type="PANTHER" id="PTHR45528">
    <property type="entry name" value="SENSOR HISTIDINE KINASE CPXA"/>
    <property type="match status" value="1"/>
</dbReference>
<feature type="compositionally biased region" description="Basic and acidic residues" evidence="15">
    <location>
        <begin position="459"/>
        <end position="488"/>
    </location>
</feature>
<evidence type="ECO:0000259" key="17">
    <source>
        <dbReference type="PROSITE" id="PS50109"/>
    </source>
</evidence>
<feature type="transmembrane region" description="Helical" evidence="16">
    <location>
        <begin position="173"/>
        <end position="195"/>
    </location>
</feature>
<evidence type="ECO:0000256" key="2">
    <source>
        <dbReference type="ARBA" id="ARBA00004651"/>
    </source>
</evidence>
<evidence type="ECO:0000256" key="14">
    <source>
        <dbReference type="SAM" id="Coils"/>
    </source>
</evidence>
<dbReference type="GO" id="GO:0005524">
    <property type="term" value="F:ATP binding"/>
    <property type="evidence" value="ECO:0007669"/>
    <property type="project" value="UniProtKB-KW"/>
</dbReference>
<evidence type="ECO:0000256" key="6">
    <source>
        <dbReference type="ARBA" id="ARBA00022679"/>
    </source>
</evidence>
<feature type="coiled-coil region" evidence="14">
    <location>
        <begin position="224"/>
        <end position="251"/>
    </location>
</feature>
<dbReference type="InterPro" id="IPR005467">
    <property type="entry name" value="His_kinase_dom"/>
</dbReference>
<feature type="domain" description="Histidine kinase" evidence="17">
    <location>
        <begin position="251"/>
        <end position="452"/>
    </location>
</feature>
<dbReference type="SMART" id="SM00388">
    <property type="entry name" value="HisKA"/>
    <property type="match status" value="1"/>
</dbReference>
<dbReference type="GO" id="GO:0005886">
    <property type="term" value="C:plasma membrane"/>
    <property type="evidence" value="ECO:0007669"/>
    <property type="project" value="UniProtKB-SubCell"/>
</dbReference>
<evidence type="ECO:0000256" key="12">
    <source>
        <dbReference type="ARBA" id="ARBA00023012"/>
    </source>
</evidence>
<dbReference type="RefSeq" id="WP_183375634.1">
    <property type="nucleotide sequence ID" value="NZ_JACHHD010000010.1"/>
</dbReference>
<evidence type="ECO:0000256" key="5">
    <source>
        <dbReference type="ARBA" id="ARBA00022553"/>
    </source>
</evidence>
<keyword evidence="12" id="KW-0902">Two-component regulatory system</keyword>
<keyword evidence="6 19" id="KW-0808">Transferase</keyword>
<dbReference type="InterPro" id="IPR050398">
    <property type="entry name" value="HssS/ArlS-like"/>
</dbReference>
<evidence type="ECO:0000256" key="13">
    <source>
        <dbReference type="ARBA" id="ARBA00023136"/>
    </source>
</evidence>
<dbReference type="SUPFAM" id="SSF55874">
    <property type="entry name" value="ATPase domain of HSP90 chaperone/DNA topoisomerase II/histidine kinase"/>
    <property type="match status" value="1"/>
</dbReference>
<dbReference type="PROSITE" id="PS50109">
    <property type="entry name" value="HIS_KIN"/>
    <property type="match status" value="1"/>
</dbReference>
<dbReference type="InterPro" id="IPR003661">
    <property type="entry name" value="HisK_dim/P_dom"/>
</dbReference>
<proteinExistence type="predicted"/>
<keyword evidence="14" id="KW-0175">Coiled coil</keyword>
<keyword evidence="9 19" id="KW-0418">Kinase</keyword>
<keyword evidence="5" id="KW-0597">Phosphoprotein</keyword>
<sequence length="488" mass="56552">MISRLFKKMSLTQQVLIMILLFISFFGIFFIFYLNNNIETTIANQMYMTMANRQQPIISLMESGFAGEDNIYEYLAADSIQTNCIINNKTITVLNPDENQKTSRSFYEYLVERSQSLIYESDETDQGTIIHQGERYYYRMQVVETALGDRVLVSFMNDTYPQSIKNTLVDSTVYATILAFCVFIIIMMVWVFSIIHPLNQIKNYIAQVKQGKEVELHLNRDDEIGEVANELINMKDELQKQEKVKEEMIHNISHDLKTPIATIKSYSESIKDGVYPYGTLEKSVDVILDNANRLEAKVHNLLYLNRIEYLITSDAEGVVTNMKEVVEEVVLNSAVIRPEISIITDVEEVFFDGLLESWRVCIENIMENAFRYAQSYIKIQVRENDLQISNDGPKMPEDRIEALFRPYEKGEGGRFGLGLSIVSRVVKANKYHVKGYNTEDGVCFRIYRDEPKQKKKQNEKKARRDSKKEVLEGKKDFFVSHESKDHSE</sequence>
<dbReference type="Pfam" id="PF00512">
    <property type="entry name" value="HisKA"/>
    <property type="match status" value="1"/>
</dbReference>
<reference evidence="19 20" key="1">
    <citation type="submission" date="2020-08" db="EMBL/GenBank/DDBJ databases">
        <title>Genomic Encyclopedia of Type Strains, Phase IV (KMG-IV): sequencing the most valuable type-strain genomes for metagenomic binning, comparative biology and taxonomic classification.</title>
        <authorList>
            <person name="Goeker M."/>
        </authorList>
    </citation>
    <scope>NUCLEOTIDE SEQUENCE [LARGE SCALE GENOMIC DNA]</scope>
    <source>
        <strain evidence="19 20">DSM 26963</strain>
    </source>
</reference>
<feature type="transmembrane region" description="Helical" evidence="16">
    <location>
        <begin position="15"/>
        <end position="34"/>
    </location>
</feature>
<keyword evidence="11 16" id="KW-1133">Transmembrane helix</keyword>
<feature type="region of interest" description="Disordered" evidence="15">
    <location>
        <begin position="451"/>
        <end position="488"/>
    </location>
</feature>
<evidence type="ECO:0000256" key="15">
    <source>
        <dbReference type="SAM" id="MobiDB-lite"/>
    </source>
</evidence>
<dbReference type="EC" id="2.7.13.3" evidence="3"/>
<dbReference type="AlphaFoldDB" id="A0A7W8D0Q7"/>
<evidence type="ECO:0000313" key="20">
    <source>
        <dbReference type="Proteomes" id="UP000521313"/>
    </source>
</evidence>
<dbReference type="GO" id="GO:0000155">
    <property type="term" value="F:phosphorelay sensor kinase activity"/>
    <property type="evidence" value="ECO:0007669"/>
    <property type="project" value="InterPro"/>
</dbReference>
<evidence type="ECO:0000313" key="19">
    <source>
        <dbReference type="EMBL" id="MBB5185082.1"/>
    </source>
</evidence>
<dbReference type="EMBL" id="JACHHD010000010">
    <property type="protein sequence ID" value="MBB5185082.1"/>
    <property type="molecule type" value="Genomic_DNA"/>
</dbReference>
<evidence type="ECO:0000256" key="4">
    <source>
        <dbReference type="ARBA" id="ARBA00022475"/>
    </source>
</evidence>
<accession>A0A7W8D0Q7</accession>
<comment type="subcellular location">
    <subcellularLocation>
        <location evidence="2">Cell membrane</location>
        <topology evidence="2">Multi-pass membrane protein</topology>
    </subcellularLocation>
</comment>
<evidence type="ECO:0000256" key="10">
    <source>
        <dbReference type="ARBA" id="ARBA00022840"/>
    </source>
</evidence>
<dbReference type="PANTHER" id="PTHR45528:SF1">
    <property type="entry name" value="SENSOR HISTIDINE KINASE CPXA"/>
    <property type="match status" value="1"/>
</dbReference>
<dbReference type="InterPro" id="IPR036097">
    <property type="entry name" value="HisK_dim/P_sf"/>
</dbReference>
<comment type="caution">
    <text evidence="19">The sequence shown here is derived from an EMBL/GenBank/DDBJ whole genome shotgun (WGS) entry which is preliminary data.</text>
</comment>
<dbReference type="InterPro" id="IPR003594">
    <property type="entry name" value="HATPase_dom"/>
</dbReference>
<dbReference type="SUPFAM" id="SSF47384">
    <property type="entry name" value="Homodimeric domain of signal transducing histidine kinase"/>
    <property type="match status" value="1"/>
</dbReference>
<name>A0A7W8D0Q7_9FIRM</name>
<evidence type="ECO:0000256" key="3">
    <source>
        <dbReference type="ARBA" id="ARBA00012438"/>
    </source>
</evidence>
<evidence type="ECO:0000256" key="1">
    <source>
        <dbReference type="ARBA" id="ARBA00000085"/>
    </source>
</evidence>
<evidence type="ECO:0000256" key="9">
    <source>
        <dbReference type="ARBA" id="ARBA00022777"/>
    </source>
</evidence>
<comment type="catalytic activity">
    <reaction evidence="1">
        <text>ATP + protein L-histidine = ADP + protein N-phospho-L-histidine.</text>
        <dbReference type="EC" id="2.7.13.3"/>
    </reaction>
</comment>
<gene>
    <name evidence="19" type="ORF">HNQ43_001131</name>
</gene>
<dbReference type="InterPro" id="IPR036890">
    <property type="entry name" value="HATPase_C_sf"/>
</dbReference>
<dbReference type="Gene3D" id="1.10.287.130">
    <property type="match status" value="1"/>
</dbReference>
<keyword evidence="8" id="KW-0547">Nucleotide-binding</keyword>
<dbReference type="CDD" id="cd00082">
    <property type="entry name" value="HisKA"/>
    <property type="match status" value="1"/>
</dbReference>
<keyword evidence="7 16" id="KW-0812">Transmembrane</keyword>
<dbReference type="InterPro" id="IPR003660">
    <property type="entry name" value="HAMP_dom"/>
</dbReference>
<evidence type="ECO:0000259" key="18">
    <source>
        <dbReference type="PROSITE" id="PS50885"/>
    </source>
</evidence>
<organism evidence="19 20">
    <name type="scientific">Faecalicoccus acidiformans</name>
    <dbReference type="NCBI Taxonomy" id="915173"/>
    <lineage>
        <taxon>Bacteria</taxon>
        <taxon>Bacillati</taxon>
        <taxon>Bacillota</taxon>
        <taxon>Erysipelotrichia</taxon>
        <taxon>Erysipelotrichales</taxon>
        <taxon>Erysipelotrichaceae</taxon>
        <taxon>Faecalicoccus</taxon>
    </lineage>
</organism>
<dbReference type="Gene3D" id="3.30.565.10">
    <property type="entry name" value="Histidine kinase-like ATPase, C-terminal domain"/>
    <property type="match status" value="1"/>
</dbReference>
<dbReference type="Gene3D" id="6.10.340.10">
    <property type="match status" value="1"/>
</dbReference>
<evidence type="ECO:0000256" key="16">
    <source>
        <dbReference type="SAM" id="Phobius"/>
    </source>
</evidence>
<evidence type="ECO:0000256" key="7">
    <source>
        <dbReference type="ARBA" id="ARBA00022692"/>
    </source>
</evidence>
<dbReference type="PROSITE" id="PS50885">
    <property type="entry name" value="HAMP"/>
    <property type="match status" value="1"/>
</dbReference>
<protein>
    <recommendedName>
        <fullName evidence="3">histidine kinase</fullName>
        <ecNumber evidence="3">2.7.13.3</ecNumber>
    </recommendedName>
</protein>
<dbReference type="SMART" id="SM00387">
    <property type="entry name" value="HATPase_c"/>
    <property type="match status" value="1"/>
</dbReference>
<evidence type="ECO:0000256" key="8">
    <source>
        <dbReference type="ARBA" id="ARBA00022741"/>
    </source>
</evidence>
<keyword evidence="13 16" id="KW-0472">Membrane</keyword>
<keyword evidence="4" id="KW-1003">Cell membrane</keyword>
<dbReference type="Proteomes" id="UP000521313">
    <property type="component" value="Unassembled WGS sequence"/>
</dbReference>